<evidence type="ECO:0000256" key="3">
    <source>
        <dbReference type="ARBA" id="ARBA00022884"/>
    </source>
</evidence>
<comment type="similarity">
    <text evidence="4">Belongs to the CsrA/RsmA family.</text>
</comment>
<dbReference type="Gene3D" id="2.60.40.4380">
    <property type="entry name" value="Translational regulator CsrA"/>
    <property type="match status" value="1"/>
</dbReference>
<dbReference type="Proteomes" id="UP001161691">
    <property type="component" value="Unassembled WGS sequence"/>
</dbReference>
<organism evidence="5 6">
    <name type="scientific">Cohnella hashimotonis</name>
    <dbReference type="NCBI Taxonomy" id="2826895"/>
    <lineage>
        <taxon>Bacteria</taxon>
        <taxon>Bacillati</taxon>
        <taxon>Bacillota</taxon>
        <taxon>Bacilli</taxon>
        <taxon>Bacillales</taxon>
        <taxon>Paenibacillaceae</taxon>
        <taxon>Cohnella</taxon>
    </lineage>
</organism>
<evidence type="ECO:0000256" key="4">
    <source>
        <dbReference type="HAMAP-Rule" id="MF_00167"/>
    </source>
</evidence>
<proteinExistence type="inferred from homology"/>
<keyword evidence="4" id="KW-0678">Repressor</keyword>
<keyword evidence="1 4" id="KW-0963">Cytoplasm</keyword>
<evidence type="ECO:0000256" key="2">
    <source>
        <dbReference type="ARBA" id="ARBA00022845"/>
    </source>
</evidence>
<dbReference type="PANTHER" id="PTHR34984:SF1">
    <property type="entry name" value="CARBON STORAGE REGULATOR"/>
    <property type="match status" value="1"/>
</dbReference>
<dbReference type="Pfam" id="PF02599">
    <property type="entry name" value="CsrA"/>
    <property type="match status" value="1"/>
</dbReference>
<comment type="subunit">
    <text evidence="4">Homodimer; the beta-strands of each monomer intercalate to form a hydrophobic core, while the alpha-helices form wings that extend away from the core.</text>
</comment>
<dbReference type="SUPFAM" id="SSF117130">
    <property type="entry name" value="CsrA-like"/>
    <property type="match status" value="1"/>
</dbReference>
<dbReference type="HAMAP" id="MF_00167">
    <property type="entry name" value="CsrA"/>
    <property type="match status" value="1"/>
</dbReference>
<sequence>MLVLSRKKGESIMIGHDIELIVLGTEGDTVRLGIKAPRSVAVNRKEIYDAIQESNREAVNVQVPLADLRKLLGGHAGDTESDQ</sequence>
<keyword evidence="3 4" id="KW-0694">RNA-binding</keyword>
<dbReference type="EMBL" id="JAGRPV010000002">
    <property type="protein sequence ID" value="MDI4650352.1"/>
    <property type="molecule type" value="Genomic_DNA"/>
</dbReference>
<comment type="function">
    <text evidence="4">A translational regulator that binds mRNA to regulate translation initiation and/or mRNA stability. Usually binds in the 5'-UTR at or near the Shine-Dalgarno sequence preventing ribosome-binding, thus repressing translation. Its main target seems to be the major flagellin gene, while its function is anatagonized by FliW.</text>
</comment>
<evidence type="ECO:0000256" key="1">
    <source>
        <dbReference type="ARBA" id="ARBA00022490"/>
    </source>
</evidence>
<dbReference type="NCBIfam" id="TIGR00202">
    <property type="entry name" value="csrA"/>
    <property type="match status" value="1"/>
</dbReference>
<keyword evidence="4" id="KW-1005">Bacterial flagellum biogenesis</keyword>
<dbReference type="PANTHER" id="PTHR34984">
    <property type="entry name" value="CARBON STORAGE REGULATOR"/>
    <property type="match status" value="1"/>
</dbReference>
<dbReference type="InterPro" id="IPR036107">
    <property type="entry name" value="CsrA_sf"/>
</dbReference>
<dbReference type="InterPro" id="IPR003751">
    <property type="entry name" value="CsrA"/>
</dbReference>
<keyword evidence="6" id="KW-1185">Reference proteome</keyword>
<reference evidence="5" key="1">
    <citation type="submission" date="2023-04" db="EMBL/GenBank/DDBJ databases">
        <title>Comparative genomic analysis of Cohnella hashimotonis sp. nov., isolated from the International Space Station.</title>
        <authorList>
            <person name="Venkateswaran K."/>
            <person name="Simpson A."/>
        </authorList>
    </citation>
    <scope>NUCLEOTIDE SEQUENCE</scope>
    <source>
        <strain evidence="5">F6_2S_P_1</strain>
    </source>
</reference>
<dbReference type="RefSeq" id="WP_282913202.1">
    <property type="nucleotide sequence ID" value="NZ_JAGRPV010000002.1"/>
</dbReference>
<protein>
    <recommendedName>
        <fullName evidence="4">Translational regulator CsrA</fullName>
    </recommendedName>
</protein>
<name>A0ABT6TX19_9BACL</name>
<comment type="subcellular location">
    <subcellularLocation>
        <location evidence="4">Cytoplasm</location>
    </subcellularLocation>
</comment>
<accession>A0ABT6TX19</accession>
<gene>
    <name evidence="4 5" type="primary">csrA</name>
    <name evidence="5" type="ORF">KB449_35810</name>
</gene>
<comment type="caution">
    <text evidence="5">The sequence shown here is derived from an EMBL/GenBank/DDBJ whole genome shotgun (WGS) entry which is preliminary data.</text>
</comment>
<keyword evidence="2 4" id="KW-0810">Translation regulation</keyword>
<evidence type="ECO:0000313" key="6">
    <source>
        <dbReference type="Proteomes" id="UP001161691"/>
    </source>
</evidence>
<evidence type="ECO:0000313" key="5">
    <source>
        <dbReference type="EMBL" id="MDI4650352.1"/>
    </source>
</evidence>
<dbReference type="NCBIfam" id="NF002469">
    <property type="entry name" value="PRK01712.1"/>
    <property type="match status" value="1"/>
</dbReference>